<keyword evidence="2" id="KW-0645">Protease</keyword>
<organism evidence="5 6">
    <name type="scientific">Brachionus calyciflorus</name>
    <dbReference type="NCBI Taxonomy" id="104777"/>
    <lineage>
        <taxon>Eukaryota</taxon>
        <taxon>Metazoa</taxon>
        <taxon>Spiralia</taxon>
        <taxon>Gnathifera</taxon>
        <taxon>Rotifera</taxon>
        <taxon>Eurotatoria</taxon>
        <taxon>Monogononta</taxon>
        <taxon>Pseudotrocha</taxon>
        <taxon>Ploima</taxon>
        <taxon>Brachionidae</taxon>
        <taxon>Brachionus</taxon>
    </lineage>
</organism>
<evidence type="ECO:0000256" key="2">
    <source>
        <dbReference type="ARBA" id="ARBA00022670"/>
    </source>
</evidence>
<gene>
    <name evidence="5" type="ORF">OXX778_LOCUS17925</name>
</gene>
<keyword evidence="3" id="KW-0378">Hydrolase</keyword>
<sequence>NGKQWLNGSISPEICNHRNSQKRTNNKFEGFHSKLTKFLPKYHPKFSDMVNCIIKEDAKTRNEYLKLIKKSKKSKREYEKDLQIQLIQEDFERNKVYFKTYFDILTNYLISPYDQELDEDIDDISSKEDDLIDVFEPEENDQIFSNVKILKLKNSYKNVDFTGDIESRIKQLQQHRARQANEKDVTVDDAISKVVCNAKIGLKQETLDTVPVIPNGQIVEVITVDENIQVENVTFLLNQTQWLMGRHIDAAFDEIEKSALIRGYINLAIVNNLKMEDCIRQNRFLHESPELDKIYVVNICWTLGKHMIKLNGCEDWKISSETSYPKQQSNGTDCGVFTCLYAKYLAFGSTFDFSQDDIANFRKIMTT</sequence>
<dbReference type="OrthoDB" id="1939479at2759"/>
<dbReference type="Gene3D" id="1.10.418.20">
    <property type="match status" value="1"/>
</dbReference>
<comment type="similarity">
    <text evidence="1">Belongs to the peptidase C48 family.</text>
</comment>
<feature type="non-terminal residue" evidence="5">
    <location>
        <position position="1"/>
    </location>
</feature>
<name>A0A814J404_9BILA</name>
<proteinExistence type="inferred from homology"/>
<dbReference type="EMBL" id="CAJNOC010004745">
    <property type="protein sequence ID" value="CAF1032229.1"/>
    <property type="molecule type" value="Genomic_DNA"/>
</dbReference>
<evidence type="ECO:0000313" key="5">
    <source>
        <dbReference type="EMBL" id="CAF1032229.1"/>
    </source>
</evidence>
<accession>A0A814J404</accession>
<dbReference type="Proteomes" id="UP000663879">
    <property type="component" value="Unassembled WGS sequence"/>
</dbReference>
<dbReference type="InterPro" id="IPR038765">
    <property type="entry name" value="Papain-like_cys_pep_sf"/>
</dbReference>
<dbReference type="AlphaFoldDB" id="A0A814J404"/>
<dbReference type="GO" id="GO:0008234">
    <property type="term" value="F:cysteine-type peptidase activity"/>
    <property type="evidence" value="ECO:0007669"/>
    <property type="project" value="InterPro"/>
</dbReference>
<evidence type="ECO:0000256" key="1">
    <source>
        <dbReference type="ARBA" id="ARBA00005234"/>
    </source>
</evidence>
<protein>
    <recommendedName>
        <fullName evidence="4">Ubiquitin-like protease family profile domain-containing protein</fullName>
    </recommendedName>
</protein>
<evidence type="ECO:0000259" key="4">
    <source>
        <dbReference type="Pfam" id="PF02902"/>
    </source>
</evidence>
<comment type="caution">
    <text evidence="5">The sequence shown here is derived from an EMBL/GenBank/DDBJ whole genome shotgun (WGS) entry which is preliminary data.</text>
</comment>
<dbReference type="GO" id="GO:0006508">
    <property type="term" value="P:proteolysis"/>
    <property type="evidence" value="ECO:0007669"/>
    <property type="project" value="UniProtKB-KW"/>
</dbReference>
<evidence type="ECO:0000313" key="6">
    <source>
        <dbReference type="Proteomes" id="UP000663879"/>
    </source>
</evidence>
<keyword evidence="6" id="KW-1185">Reference proteome</keyword>
<reference evidence="5" key="1">
    <citation type="submission" date="2021-02" db="EMBL/GenBank/DDBJ databases">
        <authorList>
            <person name="Nowell W R."/>
        </authorList>
    </citation>
    <scope>NUCLEOTIDE SEQUENCE</scope>
    <source>
        <strain evidence="5">Ploen Becks lab</strain>
    </source>
</reference>
<dbReference type="Pfam" id="PF02902">
    <property type="entry name" value="Peptidase_C48"/>
    <property type="match status" value="1"/>
</dbReference>
<feature type="domain" description="Ubiquitin-like protease family profile" evidence="4">
    <location>
        <begin position="311"/>
        <end position="365"/>
    </location>
</feature>
<evidence type="ECO:0000256" key="3">
    <source>
        <dbReference type="ARBA" id="ARBA00022801"/>
    </source>
</evidence>
<dbReference type="SUPFAM" id="SSF54001">
    <property type="entry name" value="Cysteine proteinases"/>
    <property type="match status" value="1"/>
</dbReference>
<dbReference type="InterPro" id="IPR003653">
    <property type="entry name" value="Peptidase_C48_C"/>
</dbReference>